<comment type="caution">
    <text evidence="3">The sequence shown here is derived from an EMBL/GenBank/DDBJ whole genome shotgun (WGS) entry which is preliminary data.</text>
</comment>
<proteinExistence type="predicted"/>
<feature type="region of interest" description="Disordered" evidence="1">
    <location>
        <begin position="43"/>
        <end position="77"/>
    </location>
</feature>
<reference evidence="3 4" key="1">
    <citation type="submission" date="2023-03" db="EMBL/GenBank/DDBJ databases">
        <title>Draft genome sequence of Streptomyces sp. RB6PN23 isolated from peat swamp forest in Thailand.</title>
        <authorList>
            <person name="Klaysubun C."/>
            <person name="Duangmal K."/>
        </authorList>
    </citation>
    <scope>NUCLEOTIDE SEQUENCE [LARGE SCALE GENOMIC DNA]</scope>
    <source>
        <strain evidence="3 4">RB6PN23</strain>
    </source>
</reference>
<evidence type="ECO:0000256" key="2">
    <source>
        <dbReference type="SAM" id="Phobius"/>
    </source>
</evidence>
<dbReference type="RefSeq" id="WP_276095020.1">
    <property type="nucleotide sequence ID" value="NZ_JARJBC010000014.1"/>
</dbReference>
<protein>
    <recommendedName>
        <fullName evidence="5">Secreted protein</fullName>
    </recommendedName>
</protein>
<evidence type="ECO:0008006" key="5">
    <source>
        <dbReference type="Google" id="ProtNLM"/>
    </source>
</evidence>
<keyword evidence="2" id="KW-0472">Membrane</keyword>
<name>A0ABT5ZQK2_9ACTN</name>
<sequence length="226" mass="23559">MPKPTHSHPGGASTVRRRAVIGATVLVVLTALTALLSYLTRDDAPSKAPRATTSSVPDASSKPSFSPPSGSARAVAEPPVTHDPVAFGKAAAAVLWSYDTRHFTQAQYLAGLRGWMTGEAQYADWQSVEDQVPAAQVWQQMHDDGQFAAATVSDGHIPDAFTAALNADPGAIKQAYIYAVTVSGTESIAWNGAPRGGAEDRTTTLAVQCRPATPCALVGVIPNVAP</sequence>
<keyword evidence="2" id="KW-0812">Transmembrane</keyword>
<keyword evidence="2" id="KW-1133">Transmembrane helix</keyword>
<evidence type="ECO:0000256" key="1">
    <source>
        <dbReference type="SAM" id="MobiDB-lite"/>
    </source>
</evidence>
<accession>A0ABT5ZQK2</accession>
<feature type="compositionally biased region" description="Low complexity" evidence="1">
    <location>
        <begin position="57"/>
        <end position="71"/>
    </location>
</feature>
<organism evidence="3 4">
    <name type="scientific">Streptomyces silvisoli</name>
    <dbReference type="NCBI Taxonomy" id="3034235"/>
    <lineage>
        <taxon>Bacteria</taxon>
        <taxon>Bacillati</taxon>
        <taxon>Actinomycetota</taxon>
        <taxon>Actinomycetes</taxon>
        <taxon>Kitasatosporales</taxon>
        <taxon>Streptomycetaceae</taxon>
        <taxon>Streptomyces</taxon>
    </lineage>
</organism>
<keyword evidence="4" id="KW-1185">Reference proteome</keyword>
<dbReference type="Proteomes" id="UP001216579">
    <property type="component" value="Unassembled WGS sequence"/>
</dbReference>
<evidence type="ECO:0000313" key="4">
    <source>
        <dbReference type="Proteomes" id="UP001216579"/>
    </source>
</evidence>
<dbReference type="EMBL" id="JARJBC010000014">
    <property type="protein sequence ID" value="MDF3291880.1"/>
    <property type="molecule type" value="Genomic_DNA"/>
</dbReference>
<evidence type="ECO:0000313" key="3">
    <source>
        <dbReference type="EMBL" id="MDF3291880.1"/>
    </source>
</evidence>
<feature type="transmembrane region" description="Helical" evidence="2">
    <location>
        <begin position="20"/>
        <end position="40"/>
    </location>
</feature>
<gene>
    <name evidence="3" type="ORF">P3G67_22160</name>
</gene>